<dbReference type="InterPro" id="IPR046125">
    <property type="entry name" value="DUF6122"/>
</dbReference>
<name>A0A381YZF1_9ZZZZ</name>
<dbReference type="Pfam" id="PF19617">
    <property type="entry name" value="DUF6122"/>
    <property type="match status" value="1"/>
</dbReference>
<accession>A0A381YZF1</accession>
<evidence type="ECO:0008006" key="2">
    <source>
        <dbReference type="Google" id="ProtNLM"/>
    </source>
</evidence>
<dbReference type="AlphaFoldDB" id="A0A381YZF1"/>
<dbReference type="EMBL" id="UINC01019463">
    <property type="protein sequence ID" value="SVA82408.1"/>
    <property type="molecule type" value="Genomic_DNA"/>
</dbReference>
<evidence type="ECO:0000313" key="1">
    <source>
        <dbReference type="EMBL" id="SVA82408.1"/>
    </source>
</evidence>
<protein>
    <recommendedName>
        <fullName evidence="2">Phospholipase C/D domain-containing protein</fullName>
    </recommendedName>
</protein>
<sequence length="103" mass="11727">MERTIMHVILHFFVPFAVAKTVWREKWIRPFLIMALTIAVDLDHLLAEPIFDPNRCSIGTHPLHSWPAIGVYLACLLSPHLRIAASGLLIHMALDGTDCLWLF</sequence>
<reference evidence="1" key="1">
    <citation type="submission" date="2018-05" db="EMBL/GenBank/DDBJ databases">
        <authorList>
            <person name="Lanie J.A."/>
            <person name="Ng W.-L."/>
            <person name="Kazmierczak K.M."/>
            <person name="Andrzejewski T.M."/>
            <person name="Davidsen T.M."/>
            <person name="Wayne K.J."/>
            <person name="Tettelin H."/>
            <person name="Glass J.I."/>
            <person name="Rusch D."/>
            <person name="Podicherti R."/>
            <person name="Tsui H.-C.T."/>
            <person name="Winkler M.E."/>
        </authorList>
    </citation>
    <scope>NUCLEOTIDE SEQUENCE</scope>
</reference>
<proteinExistence type="predicted"/>
<organism evidence="1">
    <name type="scientific">marine metagenome</name>
    <dbReference type="NCBI Taxonomy" id="408172"/>
    <lineage>
        <taxon>unclassified sequences</taxon>
        <taxon>metagenomes</taxon>
        <taxon>ecological metagenomes</taxon>
    </lineage>
</organism>
<gene>
    <name evidence="1" type="ORF">METZ01_LOCUS135262</name>
</gene>